<evidence type="ECO:0000313" key="3">
    <source>
        <dbReference type="Proteomes" id="UP000027121"/>
    </source>
</evidence>
<dbReference type="Proteomes" id="UP000027121">
    <property type="component" value="Chromosome"/>
</dbReference>
<proteinExistence type="predicted"/>
<gene>
    <name evidence="2" type="ORF">BV82_2934</name>
</gene>
<keyword evidence="1" id="KW-0472">Membrane</keyword>
<accession>A0AAP0XAH5</accession>
<name>A0AAP0XAH5_9PSED</name>
<dbReference type="EMBL" id="CP071706">
    <property type="protein sequence ID" value="KDN99154.1"/>
    <property type="molecule type" value="Genomic_DNA"/>
</dbReference>
<organism evidence="2 3">
    <name type="scientific">Pseudomonas donghuensis</name>
    <dbReference type="NCBI Taxonomy" id="1163398"/>
    <lineage>
        <taxon>Bacteria</taxon>
        <taxon>Pseudomonadati</taxon>
        <taxon>Pseudomonadota</taxon>
        <taxon>Gammaproteobacteria</taxon>
        <taxon>Pseudomonadales</taxon>
        <taxon>Pseudomonadaceae</taxon>
        <taxon>Pseudomonas</taxon>
    </lineage>
</organism>
<evidence type="ECO:0000256" key="1">
    <source>
        <dbReference type="SAM" id="Phobius"/>
    </source>
</evidence>
<keyword evidence="1" id="KW-1133">Transmembrane helix</keyword>
<evidence type="ECO:0000313" key="2">
    <source>
        <dbReference type="EMBL" id="KDN99154.1"/>
    </source>
</evidence>
<dbReference type="RefSeq" id="WP_010226124.1">
    <property type="nucleotide sequence ID" value="NZ_CATKPL010000056.1"/>
</dbReference>
<feature type="transmembrane region" description="Helical" evidence="1">
    <location>
        <begin position="22"/>
        <end position="43"/>
    </location>
</feature>
<sequence length="63" mass="6316">MNLQSIKTSVVKFIKDEDGLTIVEYAVAGGLITLGAVAAFVTLGGNVSAAIKSLGCAVKGTTC</sequence>
<protein>
    <submittedName>
        <fullName evidence="2">Flp family type IVb pilin</fullName>
    </submittedName>
</protein>
<dbReference type="GeneID" id="98283437"/>
<keyword evidence="1" id="KW-0812">Transmembrane</keyword>
<dbReference type="AlphaFoldDB" id="A0AAP0XAH5"/>
<reference evidence="2 3" key="1">
    <citation type="journal article" date="2014" name="Genome Announc.">
        <title>Genome Sequence of Pseudomonas sp. Strain P482, a Tomato Rhizosphere Isolate with Broad-Spectrum Antimicrobial Activity.</title>
        <authorList>
            <person name="Krzyzanowska D.M."/>
            <person name="Ossowicki A."/>
            <person name="Jafra S."/>
        </authorList>
    </citation>
    <scope>NUCLEOTIDE SEQUENCE [LARGE SCALE GENOMIC DNA]</scope>
    <source>
        <strain evidence="2 3">P482</strain>
    </source>
</reference>
<keyword evidence="3" id="KW-1185">Reference proteome</keyword>
<reference evidence="2 3" key="2">
    <citation type="journal article" date="2016" name="Front. Microbiol.">
        <title>When Genome-Based Approach Meets the 'Old but Good': Revealing Genes Involved in the Antibacterial Activity of Pseudomonas sp. P482 against Soft Rot Pathogens.</title>
        <authorList>
            <person name="Krzyzanowska D.M."/>
            <person name="Ossowicki A."/>
            <person name="Rajewska M."/>
            <person name="Maciag T."/>
            <person name="Jablonska M."/>
            <person name="Obuchowski M."/>
            <person name="Heeb S."/>
            <person name="Jafra S."/>
        </authorList>
    </citation>
    <scope>NUCLEOTIDE SEQUENCE [LARGE SCALE GENOMIC DNA]</scope>
    <source>
        <strain evidence="2 3">P482</strain>
    </source>
</reference>
<dbReference type="KEGG" id="pdw:BV82_2934"/>